<organism evidence="2 3">
    <name type="scientific">Desulforamulus profundi</name>
    <dbReference type="NCBI Taxonomy" id="1383067"/>
    <lineage>
        <taxon>Bacteria</taxon>
        <taxon>Bacillati</taxon>
        <taxon>Bacillota</taxon>
        <taxon>Clostridia</taxon>
        <taxon>Eubacteriales</taxon>
        <taxon>Peptococcaceae</taxon>
        <taxon>Desulforamulus</taxon>
    </lineage>
</organism>
<gene>
    <name evidence="2" type="ORF">P378_01810</name>
</gene>
<evidence type="ECO:0008006" key="4">
    <source>
        <dbReference type="Google" id="ProtNLM"/>
    </source>
</evidence>
<dbReference type="PIRSF" id="PIRSF004681">
    <property type="entry name" value="UCP004681"/>
    <property type="match status" value="1"/>
</dbReference>
<evidence type="ECO:0000256" key="1">
    <source>
        <dbReference type="ARBA" id="ARBA00005534"/>
    </source>
</evidence>
<dbReference type="RefSeq" id="WP_099082040.1">
    <property type="nucleotide sequence ID" value="NZ_AWQQ01000015.1"/>
</dbReference>
<dbReference type="PANTHER" id="PTHR30615">
    <property type="entry name" value="UNCHARACTERIZED PROTEIN YJBQ-RELATED"/>
    <property type="match status" value="1"/>
</dbReference>
<evidence type="ECO:0000313" key="3">
    <source>
        <dbReference type="Proteomes" id="UP000222564"/>
    </source>
</evidence>
<name>A0A2C6MBD3_9FIRM</name>
<dbReference type="Gene3D" id="2.60.120.460">
    <property type="entry name" value="YjbQ-like"/>
    <property type="match status" value="1"/>
</dbReference>
<proteinExistence type="inferred from homology"/>
<dbReference type="PANTHER" id="PTHR30615:SF8">
    <property type="entry name" value="UPF0047 PROTEIN C4A8.02C"/>
    <property type="match status" value="1"/>
</dbReference>
<dbReference type="EMBL" id="AWQQ01000015">
    <property type="protein sequence ID" value="PHJ39727.1"/>
    <property type="molecule type" value="Genomic_DNA"/>
</dbReference>
<dbReference type="InterPro" id="IPR035917">
    <property type="entry name" value="YjbQ-like_sf"/>
</dbReference>
<dbReference type="NCBIfam" id="TIGR00149">
    <property type="entry name" value="TIGR00149_YjbQ"/>
    <property type="match status" value="1"/>
</dbReference>
<sequence length="135" mass="14936">MLFLKEFKVQTNSQHNFIDITGPVSQAVAETGIREGSVLVFIPHTTAAVTLNENADPDVMEDIKGIVQKLVPLEGPYRHREGNTAAHMMTSLIGNSQTIPIQRGRLLLGTWQGIYLAEFDGPRERRVVLQLQGEG</sequence>
<reference evidence="2 3" key="1">
    <citation type="submission" date="2013-09" db="EMBL/GenBank/DDBJ databases">
        <title>Biodegradation of hydrocarbons in the deep terrestrial subsurface : characterization of a microbial consortium composed of two Desulfotomaculum species originating from a deep geological formation.</title>
        <authorList>
            <person name="Aullo T."/>
            <person name="Berlendis S."/>
            <person name="Lascourreges J.-F."/>
            <person name="Dessort D."/>
            <person name="Saint-Laurent S."/>
            <person name="Schraauwers B."/>
            <person name="Mas J."/>
            <person name="Magot M."/>
            <person name="Ranchou-Peyruse A."/>
        </authorList>
    </citation>
    <scope>NUCLEOTIDE SEQUENCE [LARGE SCALE GENOMIC DNA]</scope>
    <source>
        <strain evidence="2 3">Bs107</strain>
    </source>
</reference>
<dbReference type="PROSITE" id="PS01314">
    <property type="entry name" value="UPF0047"/>
    <property type="match status" value="1"/>
</dbReference>
<comment type="similarity">
    <text evidence="1">Belongs to the UPF0047 family.</text>
</comment>
<comment type="caution">
    <text evidence="2">The sequence shown here is derived from an EMBL/GenBank/DDBJ whole genome shotgun (WGS) entry which is preliminary data.</text>
</comment>
<dbReference type="Proteomes" id="UP000222564">
    <property type="component" value="Unassembled WGS sequence"/>
</dbReference>
<dbReference type="InterPro" id="IPR001602">
    <property type="entry name" value="UPF0047_YjbQ-like"/>
</dbReference>
<protein>
    <recommendedName>
        <fullName evidence="4">Secondary thiamine-phosphate synthase enzyme</fullName>
    </recommendedName>
</protein>
<accession>A0A2C6MBD3</accession>
<dbReference type="OrthoDB" id="9801725at2"/>
<evidence type="ECO:0000313" key="2">
    <source>
        <dbReference type="EMBL" id="PHJ39727.1"/>
    </source>
</evidence>
<dbReference type="AlphaFoldDB" id="A0A2C6MBD3"/>
<keyword evidence="3" id="KW-1185">Reference proteome</keyword>
<dbReference type="Pfam" id="PF01894">
    <property type="entry name" value="YjbQ"/>
    <property type="match status" value="1"/>
</dbReference>
<dbReference type="SUPFAM" id="SSF111038">
    <property type="entry name" value="YjbQ-like"/>
    <property type="match status" value="1"/>
</dbReference>